<feature type="transmembrane region" description="Helical" evidence="1">
    <location>
        <begin position="59"/>
        <end position="79"/>
    </location>
</feature>
<proteinExistence type="predicted"/>
<accession>A0ABP0RH30</accession>
<dbReference type="Proteomes" id="UP001642484">
    <property type="component" value="Unassembled WGS sequence"/>
</dbReference>
<keyword evidence="1" id="KW-1133">Transmembrane helix</keyword>
<gene>
    <name evidence="2" type="ORF">CCMP2556_LOCUS47254</name>
</gene>
<sequence length="353" mass="39280">MPMALLADGGWRALPLARATAVGFVVVNALSFLIGGNGMETNIEGLQRMDLQGLADVAIALFGLVVALIMGSSYMLSFLESRDLHMAARLLQVADLMENQKVSGLVHCRWLKSSWAATAAEPKPDGTQVLPPEVLAQAEQAEQLEQAPQAEGPDVGWNPIRQLEFRSRPMEAPSFWHPLFTVRRPLSNDEVRNFSLFEPRFLRLFDQLKELGHAKPGLRLAVAHAPLGVERPQNLWQNEEEEVLPQKAEELPPLAVEVEVILDPQVRMVEVLKIAEGIGEDQRRRWRLTVKGTSEVLPTARCEIFSDEPFGRGWGHCGQFLQVQKGPPRSKRRCPCSVTVLRGSRLVAWLSLA</sequence>
<keyword evidence="3" id="KW-1185">Reference proteome</keyword>
<feature type="transmembrane region" description="Helical" evidence="1">
    <location>
        <begin position="21"/>
        <end position="39"/>
    </location>
</feature>
<dbReference type="EMBL" id="CAXAMN010026017">
    <property type="protein sequence ID" value="CAK9099912.1"/>
    <property type="molecule type" value="Genomic_DNA"/>
</dbReference>
<comment type="caution">
    <text evidence="2">The sequence shown here is derived from an EMBL/GenBank/DDBJ whole genome shotgun (WGS) entry which is preliminary data.</text>
</comment>
<reference evidence="2 3" key="1">
    <citation type="submission" date="2024-02" db="EMBL/GenBank/DDBJ databases">
        <authorList>
            <person name="Chen Y."/>
            <person name="Shah S."/>
            <person name="Dougan E. K."/>
            <person name="Thang M."/>
            <person name="Chan C."/>
        </authorList>
    </citation>
    <scope>NUCLEOTIDE SEQUENCE [LARGE SCALE GENOMIC DNA]</scope>
</reference>
<keyword evidence="1" id="KW-0472">Membrane</keyword>
<keyword evidence="1" id="KW-0812">Transmembrane</keyword>
<evidence type="ECO:0000313" key="2">
    <source>
        <dbReference type="EMBL" id="CAK9099912.1"/>
    </source>
</evidence>
<organism evidence="2 3">
    <name type="scientific">Durusdinium trenchii</name>
    <dbReference type="NCBI Taxonomy" id="1381693"/>
    <lineage>
        <taxon>Eukaryota</taxon>
        <taxon>Sar</taxon>
        <taxon>Alveolata</taxon>
        <taxon>Dinophyceae</taxon>
        <taxon>Suessiales</taxon>
        <taxon>Symbiodiniaceae</taxon>
        <taxon>Durusdinium</taxon>
    </lineage>
</organism>
<evidence type="ECO:0000256" key="1">
    <source>
        <dbReference type="SAM" id="Phobius"/>
    </source>
</evidence>
<evidence type="ECO:0000313" key="3">
    <source>
        <dbReference type="Proteomes" id="UP001642484"/>
    </source>
</evidence>
<protein>
    <submittedName>
        <fullName evidence="2">Uncharacterized protein</fullName>
    </submittedName>
</protein>
<name>A0ABP0RH30_9DINO</name>